<reference evidence="1" key="1">
    <citation type="submission" date="2023-05" db="EMBL/GenBank/DDBJ databases">
        <authorList>
            <person name="Stuckert A."/>
        </authorList>
    </citation>
    <scope>NUCLEOTIDE SEQUENCE</scope>
</reference>
<name>A0ABN9HAZ4_9NEOB</name>
<evidence type="ECO:0000313" key="1">
    <source>
        <dbReference type="EMBL" id="CAI9617520.1"/>
    </source>
</evidence>
<organism evidence="1 2">
    <name type="scientific">Staurois parvus</name>
    <dbReference type="NCBI Taxonomy" id="386267"/>
    <lineage>
        <taxon>Eukaryota</taxon>
        <taxon>Metazoa</taxon>
        <taxon>Chordata</taxon>
        <taxon>Craniata</taxon>
        <taxon>Vertebrata</taxon>
        <taxon>Euteleostomi</taxon>
        <taxon>Amphibia</taxon>
        <taxon>Batrachia</taxon>
        <taxon>Anura</taxon>
        <taxon>Neobatrachia</taxon>
        <taxon>Ranoidea</taxon>
        <taxon>Ranidae</taxon>
        <taxon>Staurois</taxon>
    </lineage>
</organism>
<gene>
    <name evidence="1" type="ORF">SPARVUS_LOCUS15562360</name>
</gene>
<sequence length="53" mass="6372">MCSVFCPFEYLENTLHAFFFMMKKCSGQHQELEELKKNFKRLEMRFGLEAFGV</sequence>
<comment type="caution">
    <text evidence="1">The sequence shown here is derived from an EMBL/GenBank/DDBJ whole genome shotgun (WGS) entry which is preliminary data.</text>
</comment>
<keyword evidence="2" id="KW-1185">Reference proteome</keyword>
<evidence type="ECO:0000313" key="2">
    <source>
        <dbReference type="Proteomes" id="UP001162483"/>
    </source>
</evidence>
<dbReference type="EMBL" id="CATNWA010020267">
    <property type="protein sequence ID" value="CAI9617520.1"/>
    <property type="molecule type" value="Genomic_DNA"/>
</dbReference>
<dbReference type="Proteomes" id="UP001162483">
    <property type="component" value="Unassembled WGS sequence"/>
</dbReference>
<accession>A0ABN9HAZ4</accession>
<protein>
    <submittedName>
        <fullName evidence="1">Uncharacterized protein</fullName>
    </submittedName>
</protein>
<proteinExistence type="predicted"/>